<name>A0A6S7JF02_PARCT</name>
<keyword evidence="2" id="KW-1185">Reference proteome</keyword>
<proteinExistence type="predicted"/>
<dbReference type="EMBL" id="CACRXK020017160">
    <property type="protein sequence ID" value="CAB4030816.1"/>
    <property type="molecule type" value="Genomic_DNA"/>
</dbReference>
<gene>
    <name evidence="1" type="ORF">PACLA_8A085694</name>
</gene>
<dbReference type="AlphaFoldDB" id="A0A6S7JF02"/>
<evidence type="ECO:0000313" key="1">
    <source>
        <dbReference type="EMBL" id="CAB4030816.1"/>
    </source>
</evidence>
<accession>A0A6S7JF02</accession>
<comment type="caution">
    <text evidence="1">The sequence shown here is derived from an EMBL/GenBank/DDBJ whole genome shotgun (WGS) entry which is preliminary data.</text>
</comment>
<dbReference type="PANTHER" id="PTHR14465">
    <property type="entry name" value="IQ DOMAIN-CONTAINING PROTEIN H"/>
    <property type="match status" value="1"/>
</dbReference>
<organism evidence="1 2">
    <name type="scientific">Paramuricea clavata</name>
    <name type="common">Red gorgonian</name>
    <name type="synonym">Violescent sea-whip</name>
    <dbReference type="NCBI Taxonomy" id="317549"/>
    <lineage>
        <taxon>Eukaryota</taxon>
        <taxon>Metazoa</taxon>
        <taxon>Cnidaria</taxon>
        <taxon>Anthozoa</taxon>
        <taxon>Octocorallia</taxon>
        <taxon>Malacalcyonacea</taxon>
        <taxon>Plexauridae</taxon>
        <taxon>Paramuricea</taxon>
    </lineage>
</organism>
<protein>
    <submittedName>
        <fullName evidence="1">Uncharacterized protein</fullName>
    </submittedName>
</protein>
<feature type="non-terminal residue" evidence="1">
    <location>
        <position position="307"/>
    </location>
</feature>
<reference evidence="1" key="1">
    <citation type="submission" date="2020-04" db="EMBL/GenBank/DDBJ databases">
        <authorList>
            <person name="Alioto T."/>
            <person name="Alioto T."/>
            <person name="Gomez Garrido J."/>
        </authorList>
    </citation>
    <scope>NUCLEOTIDE SEQUENCE</scope>
    <source>
        <strain evidence="1">A484AB</strain>
    </source>
</reference>
<sequence length="307" mass="33887">TNKGLLQPIVVARSGGKPAPNVPSPGQQSKDLRTLQLLTKPEHPASRDILKDKYGVALPQIQEKTETGIMKQKIVTGCTVEPLATLPRSNRVDPSKTPPPVSENDARKGILSLLERGLIPPAAELSLEPSPVRHHQAVLHDPKEQYTKSIAVAPEEFYGVGGYNIAAVKVDHTNAIIAKETSLAERKRKKLDHFRDASQGWTDNSVLRTPPRDINAILPLPAPVPTPSSEIKASHKFVIQNGRTRSTSQDFADFKRHYCLSWGSILTLILKLEKIMRNYSVPLAIIDGDRLADLALVFELEERPQLE</sequence>
<feature type="non-terminal residue" evidence="1">
    <location>
        <position position="1"/>
    </location>
</feature>
<dbReference type="OrthoDB" id="5979247at2759"/>
<evidence type="ECO:0000313" key="2">
    <source>
        <dbReference type="Proteomes" id="UP001152795"/>
    </source>
</evidence>
<dbReference type="InterPro" id="IPR038752">
    <property type="entry name" value="IQCH"/>
</dbReference>
<dbReference type="PANTHER" id="PTHR14465:SF0">
    <property type="entry name" value="IQ DOMAIN-CONTAINING PROTEIN H"/>
    <property type="match status" value="1"/>
</dbReference>
<dbReference type="Proteomes" id="UP001152795">
    <property type="component" value="Unassembled WGS sequence"/>
</dbReference>